<feature type="transmembrane region" description="Helical" evidence="5">
    <location>
        <begin position="238"/>
        <end position="264"/>
    </location>
</feature>
<sequence length="347" mass="40407">MNGSFFIAEDYQYIAWAIDLGQSLMFYDSFILFPIGIILNIIEILIFRLQTFTKTTMGFYFSINCVLNISILTFLLIIAILIIFLNMNLMFYSTISCILYFVIMLIIYQSISWLNVIICADRLLFVLYPNKFKFAKNKQILCLILLVMFVMIILVNVPSFFFQLYEIKSNSSISNTTVVTQFCTASFEISTARETLAILWRIIIPFILMFVMNIFLIVKVKESKKKFSKNNNQEFRFVFTVIVSTLIFLIILIPNLVLAVYSNYYRVNTSMPQRQTFSAFLFLLEITTANVYLVRYSFDIIFQIIFNSVFRNHVFRIIANLFGLSKVRIESSSGGRSNKTNKTKSTK</sequence>
<proteinExistence type="predicted"/>
<feature type="domain" description="G-protein coupled receptors family 1 profile" evidence="6">
    <location>
        <begin position="39"/>
        <end position="296"/>
    </location>
</feature>
<gene>
    <name evidence="7" type="ORF">OXX778_LOCUS18314</name>
</gene>
<dbReference type="InterPro" id="IPR017452">
    <property type="entry name" value="GPCR_Rhodpsn_7TM"/>
</dbReference>
<comment type="caution">
    <text evidence="7">The sequence shown here is derived from an EMBL/GenBank/DDBJ whole genome shotgun (WGS) entry which is preliminary data.</text>
</comment>
<feature type="transmembrane region" description="Helical" evidence="5">
    <location>
        <begin position="91"/>
        <end position="119"/>
    </location>
</feature>
<evidence type="ECO:0000256" key="2">
    <source>
        <dbReference type="ARBA" id="ARBA00022692"/>
    </source>
</evidence>
<evidence type="ECO:0000256" key="4">
    <source>
        <dbReference type="ARBA" id="ARBA00023136"/>
    </source>
</evidence>
<dbReference type="PANTHER" id="PTHR46641">
    <property type="entry name" value="FMRFAMIDE RECEPTOR-RELATED"/>
    <property type="match status" value="1"/>
</dbReference>
<keyword evidence="4 5" id="KW-0472">Membrane</keyword>
<evidence type="ECO:0000313" key="8">
    <source>
        <dbReference type="Proteomes" id="UP000663879"/>
    </source>
</evidence>
<dbReference type="GO" id="GO:0016020">
    <property type="term" value="C:membrane"/>
    <property type="evidence" value="ECO:0007669"/>
    <property type="project" value="UniProtKB-SubCell"/>
</dbReference>
<dbReference type="EMBL" id="CAJNOC010005020">
    <property type="protein sequence ID" value="CAF1040265.1"/>
    <property type="molecule type" value="Genomic_DNA"/>
</dbReference>
<organism evidence="7 8">
    <name type="scientific">Brachionus calyciflorus</name>
    <dbReference type="NCBI Taxonomy" id="104777"/>
    <lineage>
        <taxon>Eukaryota</taxon>
        <taxon>Metazoa</taxon>
        <taxon>Spiralia</taxon>
        <taxon>Gnathifera</taxon>
        <taxon>Rotifera</taxon>
        <taxon>Eurotatoria</taxon>
        <taxon>Monogononta</taxon>
        <taxon>Pseudotrocha</taxon>
        <taxon>Ploima</taxon>
        <taxon>Brachionidae</taxon>
        <taxon>Brachionus</taxon>
    </lineage>
</organism>
<keyword evidence="8" id="KW-1185">Reference proteome</keyword>
<keyword evidence="2 5" id="KW-0812">Transmembrane</keyword>
<accession>A0A814JNX7</accession>
<dbReference type="SUPFAM" id="SSF81321">
    <property type="entry name" value="Family A G protein-coupled receptor-like"/>
    <property type="match status" value="1"/>
</dbReference>
<feature type="transmembrane region" description="Helical" evidence="5">
    <location>
        <begin position="30"/>
        <end position="47"/>
    </location>
</feature>
<dbReference type="Pfam" id="PF00001">
    <property type="entry name" value="7tm_1"/>
    <property type="match status" value="1"/>
</dbReference>
<keyword evidence="3 5" id="KW-1133">Transmembrane helix</keyword>
<dbReference type="Gene3D" id="1.20.1070.10">
    <property type="entry name" value="Rhodopsin 7-helix transmembrane proteins"/>
    <property type="match status" value="1"/>
</dbReference>
<dbReference type="AlphaFoldDB" id="A0A814JNX7"/>
<dbReference type="GO" id="GO:0004930">
    <property type="term" value="F:G protein-coupled receptor activity"/>
    <property type="evidence" value="ECO:0007669"/>
    <property type="project" value="InterPro"/>
</dbReference>
<feature type="transmembrane region" description="Helical" evidence="5">
    <location>
        <begin position="59"/>
        <end position="85"/>
    </location>
</feature>
<dbReference type="InterPro" id="IPR052954">
    <property type="entry name" value="GPCR-Ligand_Int"/>
</dbReference>
<evidence type="ECO:0000256" key="3">
    <source>
        <dbReference type="ARBA" id="ARBA00022989"/>
    </source>
</evidence>
<dbReference type="InterPro" id="IPR000276">
    <property type="entry name" value="GPCR_Rhodpsn"/>
</dbReference>
<dbReference type="Proteomes" id="UP000663879">
    <property type="component" value="Unassembled WGS sequence"/>
</dbReference>
<name>A0A814JNX7_9BILA</name>
<protein>
    <recommendedName>
        <fullName evidence="6">G-protein coupled receptors family 1 profile domain-containing protein</fullName>
    </recommendedName>
</protein>
<reference evidence="7" key="1">
    <citation type="submission" date="2021-02" db="EMBL/GenBank/DDBJ databases">
        <authorList>
            <person name="Nowell W R."/>
        </authorList>
    </citation>
    <scope>NUCLEOTIDE SEQUENCE</scope>
    <source>
        <strain evidence="7">Ploen Becks lab</strain>
    </source>
</reference>
<evidence type="ECO:0000259" key="6">
    <source>
        <dbReference type="PROSITE" id="PS50262"/>
    </source>
</evidence>
<dbReference type="PANTHER" id="PTHR46641:SF2">
    <property type="entry name" value="FMRFAMIDE RECEPTOR"/>
    <property type="match status" value="1"/>
</dbReference>
<evidence type="ECO:0000256" key="5">
    <source>
        <dbReference type="SAM" id="Phobius"/>
    </source>
</evidence>
<evidence type="ECO:0000313" key="7">
    <source>
        <dbReference type="EMBL" id="CAF1040265.1"/>
    </source>
</evidence>
<feature type="transmembrane region" description="Helical" evidence="5">
    <location>
        <begin position="276"/>
        <end position="294"/>
    </location>
</feature>
<evidence type="ECO:0000256" key="1">
    <source>
        <dbReference type="ARBA" id="ARBA00004370"/>
    </source>
</evidence>
<feature type="transmembrane region" description="Helical" evidence="5">
    <location>
        <begin position="140"/>
        <end position="162"/>
    </location>
</feature>
<feature type="transmembrane region" description="Helical" evidence="5">
    <location>
        <begin position="198"/>
        <end position="218"/>
    </location>
</feature>
<dbReference type="PROSITE" id="PS50262">
    <property type="entry name" value="G_PROTEIN_RECEP_F1_2"/>
    <property type="match status" value="1"/>
</dbReference>
<comment type="subcellular location">
    <subcellularLocation>
        <location evidence="1">Membrane</location>
    </subcellularLocation>
</comment>